<proteinExistence type="predicted"/>
<accession>A0A4Y2X4S6</accession>
<comment type="caution">
    <text evidence="2">The sequence shown here is derived from an EMBL/GenBank/DDBJ whole genome shotgun (WGS) entry which is preliminary data.</text>
</comment>
<dbReference type="PANTHER" id="PTHR37984">
    <property type="entry name" value="PROTEIN CBG26694"/>
    <property type="match status" value="1"/>
</dbReference>
<gene>
    <name evidence="2" type="ORF">AVEN_8590_1</name>
</gene>
<dbReference type="InterPro" id="IPR036397">
    <property type="entry name" value="RNaseH_sf"/>
</dbReference>
<dbReference type="Proteomes" id="UP000499080">
    <property type="component" value="Unassembled WGS sequence"/>
</dbReference>
<dbReference type="OrthoDB" id="6432955at2759"/>
<feature type="domain" description="Integrase catalytic" evidence="1">
    <location>
        <begin position="1"/>
        <end position="128"/>
    </location>
</feature>
<organism evidence="2 3">
    <name type="scientific">Araneus ventricosus</name>
    <name type="common">Orbweaver spider</name>
    <name type="synonym">Epeira ventricosa</name>
    <dbReference type="NCBI Taxonomy" id="182803"/>
    <lineage>
        <taxon>Eukaryota</taxon>
        <taxon>Metazoa</taxon>
        <taxon>Ecdysozoa</taxon>
        <taxon>Arthropoda</taxon>
        <taxon>Chelicerata</taxon>
        <taxon>Arachnida</taxon>
        <taxon>Araneae</taxon>
        <taxon>Araneomorphae</taxon>
        <taxon>Entelegynae</taxon>
        <taxon>Araneoidea</taxon>
        <taxon>Araneidae</taxon>
        <taxon>Araneus</taxon>
    </lineage>
</organism>
<reference evidence="2 3" key="1">
    <citation type="journal article" date="2019" name="Sci. Rep.">
        <title>Orb-weaving spider Araneus ventricosus genome elucidates the spidroin gene catalogue.</title>
        <authorList>
            <person name="Kono N."/>
            <person name="Nakamura H."/>
            <person name="Ohtoshi R."/>
            <person name="Moran D.A.P."/>
            <person name="Shinohara A."/>
            <person name="Yoshida Y."/>
            <person name="Fujiwara M."/>
            <person name="Mori M."/>
            <person name="Tomita M."/>
            <person name="Arakawa K."/>
        </authorList>
    </citation>
    <scope>NUCLEOTIDE SEQUENCE [LARGE SCALE GENOMIC DNA]</scope>
</reference>
<keyword evidence="3" id="KW-1185">Reference proteome</keyword>
<dbReference type="SUPFAM" id="SSF53098">
    <property type="entry name" value="Ribonuclease H-like"/>
    <property type="match status" value="1"/>
</dbReference>
<evidence type="ECO:0000313" key="3">
    <source>
        <dbReference type="Proteomes" id="UP000499080"/>
    </source>
</evidence>
<dbReference type="PANTHER" id="PTHR37984:SF15">
    <property type="entry name" value="INTEGRASE CATALYTIC DOMAIN-CONTAINING PROTEIN"/>
    <property type="match status" value="1"/>
</dbReference>
<dbReference type="InterPro" id="IPR050951">
    <property type="entry name" value="Retrovirus_Pol_polyprotein"/>
</dbReference>
<evidence type="ECO:0000313" key="2">
    <source>
        <dbReference type="EMBL" id="GBO44715.1"/>
    </source>
</evidence>
<dbReference type="EMBL" id="BGPR01071551">
    <property type="protein sequence ID" value="GBO44715.1"/>
    <property type="molecule type" value="Genomic_DNA"/>
</dbReference>
<name>A0A4Y2X4S6_ARAVE</name>
<sequence>MCLASKYPDAIPLKDLKSESIVEALLLTFSRFDFPREVSCDLGSCFTSNLTSTFLEKFGIKVRHSSVHHPENNPIERFHRTVKRLLKVICLENARDWEKNLPAALLALRTVDHDTTGFSPSELVHGRNLRTPERLLFEKWAEPEEENSLVTEYVFGLLNRFQKYKELAMEKASAEQIKRKTWYDKKAISREFKIGDQVLILATHKPNKFAVNWVGPGVIDQKLSDTNYIVKRDQEVEENDLEIDYPETHHTEINLEEIIQASELEGHATEEDLKKLRKVLNQHREVFSNEPGKTDLIEHDIELISDKPIRCKPYRTSPRQNEILRAEIKKNVGSRSY</sequence>
<protein>
    <recommendedName>
        <fullName evidence="1">Integrase catalytic domain-containing protein</fullName>
    </recommendedName>
</protein>
<dbReference type="GO" id="GO:0003676">
    <property type="term" value="F:nucleic acid binding"/>
    <property type="evidence" value="ECO:0007669"/>
    <property type="project" value="InterPro"/>
</dbReference>
<dbReference type="GO" id="GO:0015074">
    <property type="term" value="P:DNA integration"/>
    <property type="evidence" value="ECO:0007669"/>
    <property type="project" value="InterPro"/>
</dbReference>
<dbReference type="InterPro" id="IPR001584">
    <property type="entry name" value="Integrase_cat-core"/>
</dbReference>
<dbReference type="AlphaFoldDB" id="A0A4Y2X4S6"/>
<dbReference type="InterPro" id="IPR012337">
    <property type="entry name" value="RNaseH-like_sf"/>
</dbReference>
<dbReference type="Gene3D" id="3.30.420.10">
    <property type="entry name" value="Ribonuclease H-like superfamily/Ribonuclease H"/>
    <property type="match status" value="1"/>
</dbReference>
<dbReference type="PROSITE" id="PS50994">
    <property type="entry name" value="INTEGRASE"/>
    <property type="match status" value="1"/>
</dbReference>
<evidence type="ECO:0000259" key="1">
    <source>
        <dbReference type="PROSITE" id="PS50994"/>
    </source>
</evidence>